<dbReference type="FunFam" id="1.20.1560.10:FF:000001">
    <property type="entry name" value="ATP-binding cassette subfamily C member 1"/>
    <property type="match status" value="1"/>
</dbReference>
<keyword evidence="11 19" id="KW-1133">Transmembrane helix</keyword>
<feature type="transmembrane region" description="Helical" evidence="19">
    <location>
        <begin position="618"/>
        <end position="638"/>
    </location>
</feature>
<keyword evidence="17" id="KW-0175">Coiled coil</keyword>
<feature type="transmembrane region" description="Helical" evidence="19">
    <location>
        <begin position="1062"/>
        <end position="1091"/>
    </location>
</feature>
<feature type="transmembrane region" description="Helical" evidence="19">
    <location>
        <begin position="349"/>
        <end position="368"/>
    </location>
</feature>
<dbReference type="SUPFAM" id="SSF90123">
    <property type="entry name" value="ABC transporter transmembrane region"/>
    <property type="match status" value="5"/>
</dbReference>
<dbReference type="GO" id="GO:0006869">
    <property type="term" value="P:lipid transport"/>
    <property type="evidence" value="ECO:0007669"/>
    <property type="project" value="UniProtKB-KW"/>
</dbReference>
<keyword evidence="8" id="KW-0677">Repeat</keyword>
<feature type="transmembrane region" description="Helical" evidence="19">
    <location>
        <begin position="451"/>
        <end position="471"/>
    </location>
</feature>
<dbReference type="Pfam" id="PF18201">
    <property type="entry name" value="PIH1_CS"/>
    <property type="match status" value="1"/>
</dbReference>
<feature type="transmembrane region" description="Helical" evidence="19">
    <location>
        <begin position="1097"/>
        <end position="1115"/>
    </location>
</feature>
<dbReference type="GO" id="GO:0005524">
    <property type="term" value="F:ATP binding"/>
    <property type="evidence" value="ECO:0007669"/>
    <property type="project" value="UniProtKB-KW"/>
</dbReference>
<feature type="domain" description="ABC transmembrane type-1" evidence="21">
    <location>
        <begin position="313"/>
        <end position="594"/>
    </location>
</feature>
<evidence type="ECO:0000256" key="2">
    <source>
        <dbReference type="ARBA" id="ARBA00004651"/>
    </source>
</evidence>
<feature type="transmembrane region" description="Helical" evidence="19">
    <location>
        <begin position="167"/>
        <end position="190"/>
    </location>
</feature>
<dbReference type="Proteomes" id="UP000183832">
    <property type="component" value="Unassembled WGS sequence"/>
</dbReference>
<reference evidence="22 23" key="1">
    <citation type="submission" date="2015-04" db="EMBL/GenBank/DDBJ databases">
        <authorList>
            <person name="Syromyatnikov M.Y."/>
            <person name="Popov V.N."/>
        </authorList>
    </citation>
    <scope>NUCLEOTIDE SEQUENCE [LARGE SCALE GENOMIC DNA]</scope>
</reference>
<comment type="subcellular location">
    <subcellularLocation>
        <location evidence="2">Cell membrane</location>
        <topology evidence="2">Multi-pass membrane protein</topology>
    </subcellularLocation>
    <subcellularLocation>
        <location evidence="1">Vacuole membrane</location>
        <topology evidence="1">Multi-pass membrane protein</topology>
    </subcellularLocation>
</comment>
<dbReference type="InterPro" id="IPR027417">
    <property type="entry name" value="P-loop_NTPase"/>
</dbReference>
<feature type="domain" description="ABC transmembrane type-1" evidence="21">
    <location>
        <begin position="1022"/>
        <end position="1177"/>
    </location>
</feature>
<evidence type="ECO:0000256" key="17">
    <source>
        <dbReference type="SAM" id="Coils"/>
    </source>
</evidence>
<feature type="transmembrane region" description="Helical" evidence="19">
    <location>
        <begin position="1136"/>
        <end position="1153"/>
    </location>
</feature>
<feature type="transmembrane region" description="Helical" evidence="19">
    <location>
        <begin position="1159"/>
        <end position="1179"/>
    </location>
</feature>
<evidence type="ECO:0000256" key="6">
    <source>
        <dbReference type="ARBA" id="ARBA00022475"/>
    </source>
</evidence>
<comment type="catalytic activity">
    <reaction evidence="15">
        <text>leukotriene C4(in) + ATP + H2O = leukotriene C4(out) + ADP + phosphate + H(+)</text>
        <dbReference type="Rhea" id="RHEA:38963"/>
        <dbReference type="ChEBI" id="CHEBI:15377"/>
        <dbReference type="ChEBI" id="CHEBI:15378"/>
        <dbReference type="ChEBI" id="CHEBI:30616"/>
        <dbReference type="ChEBI" id="CHEBI:43474"/>
        <dbReference type="ChEBI" id="CHEBI:57973"/>
        <dbReference type="ChEBI" id="CHEBI:456216"/>
    </reaction>
    <physiologicalReaction direction="left-to-right" evidence="15">
        <dbReference type="Rhea" id="RHEA:38964"/>
    </physiologicalReaction>
</comment>
<feature type="transmembrane region" description="Helical" evidence="19">
    <location>
        <begin position="1812"/>
        <end position="1833"/>
    </location>
</feature>
<evidence type="ECO:0000256" key="18">
    <source>
        <dbReference type="SAM" id="MobiDB-lite"/>
    </source>
</evidence>
<keyword evidence="13 19" id="KW-0472">Membrane</keyword>
<dbReference type="Pfam" id="PF00664">
    <property type="entry name" value="ABC_membrane"/>
    <property type="match status" value="4"/>
</dbReference>
<feature type="transmembrane region" description="Helical" evidence="19">
    <location>
        <begin position="582"/>
        <end position="606"/>
    </location>
</feature>
<dbReference type="FunFam" id="1.20.1560.10:FF:000007">
    <property type="entry name" value="ATP-binding cassette subfamily C member 1"/>
    <property type="match status" value="1"/>
</dbReference>
<dbReference type="Gene3D" id="1.20.1560.10">
    <property type="entry name" value="ABC transporter type 1, transmembrane domain"/>
    <property type="match status" value="6"/>
</dbReference>
<evidence type="ECO:0000256" key="16">
    <source>
        <dbReference type="ARBA" id="ARBA00047576"/>
    </source>
</evidence>
<dbReference type="GO" id="GO:0005774">
    <property type="term" value="C:vacuolar membrane"/>
    <property type="evidence" value="ECO:0007669"/>
    <property type="project" value="UniProtKB-SubCell"/>
</dbReference>
<evidence type="ECO:0000256" key="7">
    <source>
        <dbReference type="ARBA" id="ARBA00022692"/>
    </source>
</evidence>
<dbReference type="FunFam" id="3.40.50.300:FF:000812">
    <property type="entry name" value="multidrug resistance-associated protein 1 isoform X15"/>
    <property type="match status" value="1"/>
</dbReference>
<dbReference type="FunFam" id="1.20.1560.10:FF:000230">
    <property type="entry name" value="AGAP008437-PA"/>
    <property type="match status" value="1"/>
</dbReference>
<sequence length="2474" mass="278114">MDDFCGSEFWNTSITWEADNPDLTPCFQQTVLVYVPCAFLWLFTMLEIYYIKNSGDRNIPRNFLNQSKLFLTAALTILTIIDLVYAISSDGGGRVYPVHFYTPAIKIASFILSGVLIHFNRLHGIRTSGLLFIFWFMLTVLSIPRLRTELRGSSERAENGDENSFDHYNFISFMIFFPTSALLTFLNCFVDSEANETKYPKVDKPCPELGASFLSKIFFRWFDSFIWLGYRRPLENGDLWHMKPEDTSTEVTPRFLKYWNKSVAKNSQIEPAPAISSATFKKSSASVNFATAKTNKPASILPALIKAFGGTFLFGSCLKLFQDVLTFASPQVLRMLINFIEGGQPAWRGYLYAGLLFGIASTQTLFLAQYFHRMFIVGLRIRTALISAIFRKALVMSNSARKESTVGEIVNLMAVDAQRFMDLVTYLNMIWSAPLQISLAIYFLWGILGPSVLAGLAVMIILIPVNGVIANKAKNLQIRQMKNKDERVKLMNEVLNGMKVLKLYAWEPSFEKQVLKIRDKEVHVLKQAAYLNAGTSFIWSCAPFLVSLVTFATYVMSSEENILTPTRAFVCLTLFDMIRMPLALLPLLIVYMIEVALTTFATYVFVDENNVLDATKAFVSLSLFNILRFPLSMLPMLITNLIQTSVSVTRINKFMNGEELDPNNVQHDDSEKNPLLIENGTFTWGDEVSVLKNINLQVGKGKCVAVVGTVGSGKSSLVSAFLGEMDKVSGRVNTVGKIAYVPQQAWIQNATLQENILFGRPMDLAKYNNVIQACALKPDLEILPGGDQTEIGEKGINLSGGQKQRVSLARAVYNDSDIYFLDDPLSAVDSHVGKHIFEQVLGPKGILAKKTRVLVTHGITYLPEVDNIFVLKYGEVSEQGTYKELMAKKGDFADFLIQHLTEVNAEEEDLDEIKAQLEEVASDDLKAKLERAISTTRSRSDSQSESQHGELTRRSSTISETGSLRKRTPDKKTSESDKQDDKPVQNGGGNQKLIETEKAETGSVKWDVYKHYLKSIGWTLSIATVILNMIFQTFSIGSNVWLSEWSSDKEAANDTGKRNMYLGVYASFGLGQVVAQFIVSLTFSLGTIAAANGMHSILLSAVLRLPMTFFDVTPLGRILNRFSKDVDTCDNVLPHVLRMFIAMVFGVSFIIYIDLLLLLYLFTTFIATLALYIGTLRAAQNTHNYLLTKMLRAPMEFFDQTPIGRIINRFSKDIEAVDTLSSMVSDLAPRLATLRASQLLHVTLLWAMMRAPLMFYDQTPIGRILSRFSSDVEATDNKIPEIVSDGIWCFFEVIATLAVISISTPLFLFVIVPISILYYFVQRFYVATSRQLKRLESVSRSPIYSHFGESITGAQTIRAYTVQPRFIHESENKVDFNQICYYPSIIANRWLAVRLEMVGNLIILFAALFAVMSDSISPGFAGLSVTYALQVTQTLNWLVRMTSDVETNIVAVERIKEYGETKQEAAWENNTPLPVNWPENGRVEFRNFQVRYREGLDLVLRGISFIVEGGEKVGIVGRTGAGKSSLTLALFRIIESAGGDIIIDGENISKLGLHALRSRLTIIPQDPVLFSGTLRLNLDPFDTHTDDEIWRALEHAHLKAFVKGLAAGINHEVTEGGENLSVGQRQLVCLARALLRKTKVLILDEATAAVDLETDDLIQKTIREEFKECTVLVIAHRLNTILDSDKVIVLDKGTISEFASPTTLLQNRQSAFYSMAKDAVISISTPLFLFFVLPISILYNFVQRYYVATSRQLKRLESVTRSPIYSHFGESITGAQTIRAYNIQPRFIHESENKVDFNQICYYPSIIANRWLAVRLEMIGNLIILFAAMFAVMSDSLSPEFTGLSVTYALQVTQTLNCLVRMTSEVETNIVAVERLKEYGETKQEAAWENNTPLPVNWPENGRVEFRNFQVRYREGLDLVLRGISFIVEGGEKVGIVGRTGAGKSSLTLALFRIIESAGGDIIIDGENISKLGLHALRSRLTIIPQDPVLFSGTLRLNLDPFDTHTDDEIWRALEHAHLKAFVKGLAAGINHEVTEGGENLSVGQRQLVCLSRALLRKTKVLILDEATAAVDLETDDLIQKTIREEFKECTVLVIAHRLNTILDSDKVIVLDKGTISEFASPTTLLQNRQSAFYSMAKDAEFLSKMLEQQETSSFENSLRFVKNEFDDQINEIINESKQESLRAPFKIVLPYPGMCIKAFKTGSKEKFFINICHTSEIPAPKDISEKELHKLIETQNATEFKVPLSVTKPRVGKDKSGNDVEISDVAINTEFYTKKIKRSDGLFYHFLITLVFESLEQKYQIVIDTTNFILLKNRACIDKLVEHQIYNRDVKTVESYHNMSENIEKLGSDESDQIKIGLNDQPKSNGKVLIEEISTQNNFTARKSISNDNEPEHRLVSDTDEFNRSILIGEFYLPEVRNIDEVTLEANDDRLMLEAKKYGYSFDGFLPQDIVPNKTQAEFDSDRMILKITMTCK</sequence>
<keyword evidence="5" id="KW-0813">Transport</keyword>
<dbReference type="InterPro" id="IPR011527">
    <property type="entry name" value="ABC1_TM_dom"/>
</dbReference>
<evidence type="ECO:0000256" key="3">
    <source>
        <dbReference type="ARBA" id="ARBA00008511"/>
    </source>
</evidence>
<dbReference type="CDD" id="cd18603">
    <property type="entry name" value="ABC_6TM_MRP1_2_3_6_D2_like"/>
    <property type="match status" value="2"/>
</dbReference>
<proteinExistence type="inferred from homology"/>
<feature type="transmembrane region" description="Helical" evidence="19">
    <location>
        <begin position="536"/>
        <end position="556"/>
    </location>
</feature>
<dbReference type="STRING" id="568069.A0A1J1IJL6"/>
<dbReference type="InterPro" id="IPR017871">
    <property type="entry name" value="ABC_transporter-like_CS"/>
</dbReference>
<name>A0A1J1IJL6_9DIPT</name>
<dbReference type="FunFam" id="1.20.1560.10:FF:000010">
    <property type="entry name" value="Multidrug resistance-associated ABC transporter"/>
    <property type="match status" value="1"/>
</dbReference>
<evidence type="ECO:0000259" key="21">
    <source>
        <dbReference type="PROSITE" id="PS50929"/>
    </source>
</evidence>
<feature type="transmembrane region" description="Helical" evidence="19">
    <location>
        <begin position="69"/>
        <end position="88"/>
    </location>
</feature>
<feature type="domain" description="ABC transporter" evidence="20">
    <location>
        <begin position="1904"/>
        <end position="2138"/>
    </location>
</feature>
<comment type="similarity">
    <text evidence="4">Belongs to the ABC transporter superfamily. ABCC family. Conjugate transporter (TC 3.A.1.208) subfamily.</text>
</comment>
<comment type="catalytic activity">
    <reaction evidence="16">
        <text>17beta-estradiol 17-O-(beta-D-glucuronate)(in) + ATP + H2O = 17beta-estradiol 17-O-(beta-D-glucuronate)(out) + ADP + phosphate + H(+)</text>
        <dbReference type="Rhea" id="RHEA:60128"/>
        <dbReference type="ChEBI" id="CHEBI:15377"/>
        <dbReference type="ChEBI" id="CHEBI:15378"/>
        <dbReference type="ChEBI" id="CHEBI:30616"/>
        <dbReference type="ChEBI" id="CHEBI:43474"/>
        <dbReference type="ChEBI" id="CHEBI:82961"/>
        <dbReference type="ChEBI" id="CHEBI:456216"/>
    </reaction>
    <physiologicalReaction direction="left-to-right" evidence="16">
        <dbReference type="Rhea" id="RHEA:60129"/>
    </physiologicalReaction>
</comment>
<dbReference type="PANTHER" id="PTHR24223:SF443">
    <property type="entry name" value="MULTIDRUG-RESISTANCE LIKE PROTEIN 1, ISOFORM I"/>
    <property type="match status" value="1"/>
</dbReference>
<feature type="compositionally biased region" description="Basic and acidic residues" evidence="18">
    <location>
        <begin position="970"/>
        <end position="983"/>
    </location>
</feature>
<dbReference type="GO" id="GO:0016887">
    <property type="term" value="F:ATP hydrolysis activity"/>
    <property type="evidence" value="ECO:0007669"/>
    <property type="project" value="InterPro"/>
</dbReference>
<dbReference type="GO" id="GO:0005886">
    <property type="term" value="C:plasma membrane"/>
    <property type="evidence" value="ECO:0007669"/>
    <property type="project" value="UniProtKB-SubCell"/>
</dbReference>
<keyword evidence="12" id="KW-0445">Lipid transport</keyword>
<dbReference type="InterPro" id="IPR003439">
    <property type="entry name" value="ABC_transporter-like_ATP-bd"/>
</dbReference>
<dbReference type="SUPFAM" id="SSF52540">
    <property type="entry name" value="P-loop containing nucleoside triphosphate hydrolases"/>
    <property type="match status" value="3"/>
</dbReference>
<keyword evidence="10" id="KW-0067">ATP-binding</keyword>
<feature type="compositionally biased region" description="Basic and acidic residues" evidence="18">
    <location>
        <begin position="938"/>
        <end position="953"/>
    </location>
</feature>
<dbReference type="InterPro" id="IPR012981">
    <property type="entry name" value="PIH1_N"/>
</dbReference>
<feature type="coiled-coil region" evidence="17">
    <location>
        <begin position="896"/>
        <end position="923"/>
    </location>
</feature>
<feature type="transmembrane region" description="Helical" evidence="19">
    <location>
        <begin position="1293"/>
        <end position="1321"/>
    </location>
</feature>
<evidence type="ECO:0000256" key="11">
    <source>
        <dbReference type="ARBA" id="ARBA00022989"/>
    </source>
</evidence>
<evidence type="ECO:0000256" key="8">
    <source>
        <dbReference type="ARBA" id="ARBA00022737"/>
    </source>
</evidence>
<feature type="domain" description="ABC transporter" evidence="20">
    <location>
        <begin position="1483"/>
        <end position="1717"/>
    </location>
</feature>
<comment type="catalytic activity">
    <reaction evidence="14">
        <text>ATP + H2O + xenobioticSide 1 = ADP + phosphate + xenobioticSide 2.</text>
        <dbReference type="EC" id="7.6.2.2"/>
    </reaction>
</comment>
<feature type="region of interest" description="Disordered" evidence="18">
    <location>
        <begin position="932"/>
        <end position="996"/>
    </location>
</feature>
<feature type="transmembrane region" description="Helical" evidence="19">
    <location>
        <begin position="1719"/>
        <end position="1742"/>
    </location>
</feature>
<accession>A0A1J1IJL6</accession>
<dbReference type="PANTHER" id="PTHR24223">
    <property type="entry name" value="ATP-BINDING CASSETTE SUB-FAMILY C"/>
    <property type="match status" value="1"/>
</dbReference>
<keyword evidence="7 19" id="KW-0812">Transmembrane</keyword>
<dbReference type="InterPro" id="IPR050173">
    <property type="entry name" value="ABC_transporter_C-like"/>
</dbReference>
<dbReference type="SMART" id="SM00382">
    <property type="entry name" value="AAA"/>
    <property type="match status" value="3"/>
</dbReference>
<dbReference type="InterPro" id="IPR056227">
    <property type="entry name" value="TMD0_ABC"/>
</dbReference>
<keyword evidence="9" id="KW-0547">Nucleotide-binding</keyword>
<feature type="transmembrane region" description="Helical" evidence="19">
    <location>
        <begin position="1018"/>
        <end position="1042"/>
    </location>
</feature>
<organism evidence="22 23">
    <name type="scientific">Clunio marinus</name>
    <dbReference type="NCBI Taxonomy" id="568069"/>
    <lineage>
        <taxon>Eukaryota</taxon>
        <taxon>Metazoa</taxon>
        <taxon>Ecdysozoa</taxon>
        <taxon>Arthropoda</taxon>
        <taxon>Hexapoda</taxon>
        <taxon>Insecta</taxon>
        <taxon>Pterygota</taxon>
        <taxon>Neoptera</taxon>
        <taxon>Endopterygota</taxon>
        <taxon>Diptera</taxon>
        <taxon>Nematocera</taxon>
        <taxon>Chironomoidea</taxon>
        <taxon>Chironomidae</taxon>
        <taxon>Clunio</taxon>
    </lineage>
</organism>
<dbReference type="OrthoDB" id="6500128at2759"/>
<dbReference type="Pfam" id="PF00005">
    <property type="entry name" value="ABC_tran"/>
    <property type="match status" value="3"/>
</dbReference>
<evidence type="ECO:0000256" key="10">
    <source>
        <dbReference type="ARBA" id="ARBA00022840"/>
    </source>
</evidence>
<feature type="transmembrane region" description="Helical" evidence="19">
    <location>
        <begin position="1239"/>
        <end position="1256"/>
    </location>
</feature>
<evidence type="ECO:0000256" key="5">
    <source>
        <dbReference type="ARBA" id="ARBA00022448"/>
    </source>
</evidence>
<keyword evidence="23" id="KW-1185">Reference proteome</keyword>
<dbReference type="FunFam" id="3.40.50.300:FF:000074">
    <property type="entry name" value="Multidrug resistance-associated protein 5 isoform 1"/>
    <property type="match status" value="2"/>
</dbReference>
<dbReference type="Pfam" id="PF08190">
    <property type="entry name" value="PIH1"/>
    <property type="match status" value="1"/>
</dbReference>
<protein>
    <submittedName>
        <fullName evidence="22">CLUMA_CG013703, isoform A</fullName>
    </submittedName>
</protein>
<keyword evidence="6" id="KW-1003">Cell membrane</keyword>
<evidence type="ECO:0000256" key="15">
    <source>
        <dbReference type="ARBA" id="ARBA00047523"/>
    </source>
</evidence>
<feature type="domain" description="ABC transmembrane type-1" evidence="21">
    <location>
        <begin position="1719"/>
        <end position="1868"/>
    </location>
</feature>
<comment type="similarity">
    <text evidence="3">Belongs to the PIH1 family.</text>
</comment>
<feature type="domain" description="ABC transporter" evidence="20">
    <location>
        <begin position="675"/>
        <end position="898"/>
    </location>
</feature>
<dbReference type="PROSITE" id="PS00211">
    <property type="entry name" value="ABC_TRANSPORTER_1"/>
    <property type="match status" value="3"/>
</dbReference>
<evidence type="ECO:0000256" key="4">
    <source>
        <dbReference type="ARBA" id="ARBA00009726"/>
    </source>
</evidence>
<evidence type="ECO:0000256" key="19">
    <source>
        <dbReference type="SAM" id="Phobius"/>
    </source>
</evidence>
<feature type="domain" description="ABC transmembrane type-1" evidence="21">
    <location>
        <begin position="1178"/>
        <end position="1227"/>
    </location>
</feature>
<dbReference type="InterPro" id="IPR041442">
    <property type="entry name" value="PIH1D1/2/3_CS-like"/>
</dbReference>
<dbReference type="Pfam" id="PF24357">
    <property type="entry name" value="TMD0_ABC"/>
    <property type="match status" value="1"/>
</dbReference>
<evidence type="ECO:0000313" key="22">
    <source>
        <dbReference type="EMBL" id="CRL00437.1"/>
    </source>
</evidence>
<feature type="transmembrane region" description="Helical" evidence="19">
    <location>
        <begin position="423"/>
        <end position="445"/>
    </location>
</feature>
<dbReference type="CDD" id="cd03244">
    <property type="entry name" value="ABCC_MRP_domain2"/>
    <property type="match status" value="2"/>
</dbReference>
<gene>
    <name evidence="22" type="ORF">CLUMA_CG013703</name>
</gene>
<dbReference type="InterPro" id="IPR003593">
    <property type="entry name" value="AAA+_ATPase"/>
</dbReference>
<feature type="domain" description="ABC transmembrane type-1" evidence="21">
    <location>
        <begin position="1232"/>
        <end position="1447"/>
    </location>
</feature>
<feature type="transmembrane region" description="Helical" evidence="19">
    <location>
        <begin position="31"/>
        <end position="49"/>
    </location>
</feature>
<dbReference type="PROSITE" id="PS50929">
    <property type="entry name" value="ABC_TM1F"/>
    <property type="match status" value="5"/>
</dbReference>
<dbReference type="GO" id="GO:0008559">
    <property type="term" value="F:ABC-type xenobiotic transporter activity"/>
    <property type="evidence" value="ECO:0007669"/>
    <property type="project" value="UniProtKB-EC"/>
</dbReference>
<evidence type="ECO:0000313" key="23">
    <source>
        <dbReference type="Proteomes" id="UP000183832"/>
    </source>
</evidence>
<evidence type="ECO:0000256" key="1">
    <source>
        <dbReference type="ARBA" id="ARBA00004128"/>
    </source>
</evidence>
<dbReference type="PROSITE" id="PS50893">
    <property type="entry name" value="ABC_TRANSPORTER_2"/>
    <property type="match status" value="3"/>
</dbReference>
<evidence type="ECO:0000256" key="14">
    <source>
        <dbReference type="ARBA" id="ARBA00034018"/>
    </source>
</evidence>
<dbReference type="CDD" id="cd03250">
    <property type="entry name" value="ABCC_MRP_domain1"/>
    <property type="match status" value="1"/>
</dbReference>
<evidence type="ECO:0000256" key="13">
    <source>
        <dbReference type="ARBA" id="ARBA00023136"/>
    </source>
</evidence>
<evidence type="ECO:0000256" key="9">
    <source>
        <dbReference type="ARBA" id="ARBA00022741"/>
    </source>
</evidence>
<feature type="transmembrane region" description="Helical" evidence="19">
    <location>
        <begin position="100"/>
        <end position="117"/>
    </location>
</feature>
<dbReference type="InterPro" id="IPR036640">
    <property type="entry name" value="ABC1_TM_sf"/>
</dbReference>
<feature type="transmembrane region" description="Helical" evidence="19">
    <location>
        <begin position="1391"/>
        <end position="1412"/>
    </location>
</feature>
<feature type="transmembrane region" description="Helical" evidence="19">
    <location>
        <begin position="129"/>
        <end position="147"/>
    </location>
</feature>
<dbReference type="CDD" id="cd18595">
    <property type="entry name" value="ABC_6TM_MRP1_2_3_6_D1_like"/>
    <property type="match status" value="1"/>
</dbReference>
<evidence type="ECO:0000256" key="12">
    <source>
        <dbReference type="ARBA" id="ARBA00023055"/>
    </source>
</evidence>
<dbReference type="Gene3D" id="3.40.50.300">
    <property type="entry name" value="P-loop containing nucleotide triphosphate hydrolases"/>
    <property type="match status" value="3"/>
</dbReference>
<evidence type="ECO:0000259" key="20">
    <source>
        <dbReference type="PROSITE" id="PS50893"/>
    </source>
</evidence>
<dbReference type="EMBL" id="CVRI01000054">
    <property type="protein sequence ID" value="CRL00437.1"/>
    <property type="molecule type" value="Genomic_DNA"/>
</dbReference>